<evidence type="ECO:0000259" key="11">
    <source>
        <dbReference type="SMART" id="SM00836"/>
    </source>
</evidence>
<comment type="catalytic activity">
    <reaction evidence="9 10">
        <text>tRNA(Gly) + glycine + ATP = glycyl-tRNA(Gly) + AMP + diphosphate</text>
        <dbReference type="Rhea" id="RHEA:16013"/>
        <dbReference type="Rhea" id="RHEA-COMP:9664"/>
        <dbReference type="Rhea" id="RHEA-COMP:9683"/>
        <dbReference type="ChEBI" id="CHEBI:30616"/>
        <dbReference type="ChEBI" id="CHEBI:33019"/>
        <dbReference type="ChEBI" id="CHEBI:57305"/>
        <dbReference type="ChEBI" id="CHEBI:78442"/>
        <dbReference type="ChEBI" id="CHEBI:78522"/>
        <dbReference type="ChEBI" id="CHEBI:456215"/>
        <dbReference type="EC" id="6.1.1.14"/>
    </reaction>
</comment>
<dbReference type="SUPFAM" id="SSF47323">
    <property type="entry name" value="Anticodon-binding domain of a subclass of class I aminoacyl-tRNA synthetases"/>
    <property type="match status" value="1"/>
</dbReference>
<comment type="subcellular location">
    <subcellularLocation>
        <location evidence="1 10">Cytoplasm</location>
    </subcellularLocation>
</comment>
<evidence type="ECO:0000313" key="12">
    <source>
        <dbReference type="EMBL" id="MFC4558844.1"/>
    </source>
</evidence>
<dbReference type="PROSITE" id="PS50861">
    <property type="entry name" value="AA_TRNA_LIGASE_II_GLYAB"/>
    <property type="match status" value="1"/>
</dbReference>
<gene>
    <name evidence="10 12" type="primary">glyS</name>
    <name evidence="12" type="ORF">ACFO3D_11570</name>
</gene>
<keyword evidence="4 10" id="KW-0436">Ligase</keyword>
<dbReference type="HAMAP" id="MF_00255">
    <property type="entry name" value="Gly_tRNA_synth_beta"/>
    <property type="match status" value="1"/>
</dbReference>
<dbReference type="Proteomes" id="UP001595989">
    <property type="component" value="Unassembled WGS sequence"/>
</dbReference>
<dbReference type="InterPro" id="IPR006194">
    <property type="entry name" value="Gly-tRNA-synth_heterodimer"/>
</dbReference>
<evidence type="ECO:0000256" key="10">
    <source>
        <dbReference type="HAMAP-Rule" id="MF_00255"/>
    </source>
</evidence>
<keyword evidence="5 10" id="KW-0547">Nucleotide-binding</keyword>
<dbReference type="PANTHER" id="PTHR30075">
    <property type="entry name" value="GLYCYL-TRNA SYNTHETASE"/>
    <property type="match status" value="1"/>
</dbReference>
<evidence type="ECO:0000256" key="6">
    <source>
        <dbReference type="ARBA" id="ARBA00022840"/>
    </source>
</evidence>
<evidence type="ECO:0000256" key="3">
    <source>
        <dbReference type="ARBA" id="ARBA00022490"/>
    </source>
</evidence>
<evidence type="ECO:0000313" key="13">
    <source>
        <dbReference type="Proteomes" id="UP001595989"/>
    </source>
</evidence>
<keyword evidence="6 10" id="KW-0067">ATP-binding</keyword>
<keyword evidence="8 10" id="KW-0030">Aminoacyl-tRNA synthetase</keyword>
<dbReference type="InterPro" id="IPR008909">
    <property type="entry name" value="DALR_anticod-bd"/>
</dbReference>
<evidence type="ECO:0000256" key="4">
    <source>
        <dbReference type="ARBA" id="ARBA00022598"/>
    </source>
</evidence>
<dbReference type="Gene3D" id="1.10.730.10">
    <property type="entry name" value="Isoleucyl-tRNA Synthetase, Domain 1"/>
    <property type="match status" value="1"/>
</dbReference>
<dbReference type="InterPro" id="IPR009080">
    <property type="entry name" value="tRNAsynth_Ia_anticodon-bd"/>
</dbReference>
<dbReference type="InterPro" id="IPR015944">
    <property type="entry name" value="Gly-tRNA-synth_bsu"/>
</dbReference>
<name>A0ABV9DLZ2_9BACI</name>
<comment type="caution">
    <text evidence="12">The sequence shown here is derived from an EMBL/GenBank/DDBJ whole genome shotgun (WGS) entry which is preliminary data.</text>
</comment>
<evidence type="ECO:0000256" key="7">
    <source>
        <dbReference type="ARBA" id="ARBA00022917"/>
    </source>
</evidence>
<dbReference type="Pfam" id="PF05746">
    <property type="entry name" value="DALR_1"/>
    <property type="match status" value="1"/>
</dbReference>
<dbReference type="SMART" id="SM00836">
    <property type="entry name" value="DALR_1"/>
    <property type="match status" value="1"/>
</dbReference>
<keyword evidence="3 10" id="KW-0963">Cytoplasm</keyword>
<comment type="subunit">
    <text evidence="10">Tetramer of two alpha and two beta subunits.</text>
</comment>
<dbReference type="EMBL" id="JBHSFU010000006">
    <property type="protein sequence ID" value="MFC4558844.1"/>
    <property type="molecule type" value="Genomic_DNA"/>
</dbReference>
<evidence type="ECO:0000256" key="5">
    <source>
        <dbReference type="ARBA" id="ARBA00022741"/>
    </source>
</evidence>
<dbReference type="GO" id="GO:0004820">
    <property type="term" value="F:glycine-tRNA ligase activity"/>
    <property type="evidence" value="ECO:0007669"/>
    <property type="project" value="UniProtKB-EC"/>
</dbReference>
<protein>
    <recommendedName>
        <fullName evidence="10">Glycine--tRNA ligase beta subunit</fullName>
        <ecNumber evidence="10">6.1.1.14</ecNumber>
    </recommendedName>
    <alternativeName>
        <fullName evidence="10">Glycyl-tRNA synthetase beta subunit</fullName>
        <shortName evidence="10">GlyRS</shortName>
    </alternativeName>
</protein>
<dbReference type="PRINTS" id="PR01045">
    <property type="entry name" value="TRNASYNTHGB"/>
</dbReference>
<organism evidence="12 13">
    <name type="scientific">Virgibacillus kekensis</name>
    <dbReference type="NCBI Taxonomy" id="202261"/>
    <lineage>
        <taxon>Bacteria</taxon>
        <taxon>Bacillati</taxon>
        <taxon>Bacillota</taxon>
        <taxon>Bacilli</taxon>
        <taxon>Bacillales</taxon>
        <taxon>Bacillaceae</taxon>
        <taxon>Virgibacillus</taxon>
    </lineage>
</organism>
<reference evidence="13" key="1">
    <citation type="journal article" date="2019" name="Int. J. Syst. Evol. Microbiol.">
        <title>The Global Catalogue of Microorganisms (GCM) 10K type strain sequencing project: providing services to taxonomists for standard genome sequencing and annotation.</title>
        <authorList>
            <consortium name="The Broad Institute Genomics Platform"/>
            <consortium name="The Broad Institute Genome Sequencing Center for Infectious Disease"/>
            <person name="Wu L."/>
            <person name="Ma J."/>
        </authorList>
    </citation>
    <scope>NUCLEOTIDE SEQUENCE [LARGE SCALE GENOMIC DNA]</scope>
    <source>
        <strain evidence="13">CGMCC 4.7426</strain>
    </source>
</reference>
<accession>A0ABV9DLZ2</accession>
<evidence type="ECO:0000256" key="1">
    <source>
        <dbReference type="ARBA" id="ARBA00004496"/>
    </source>
</evidence>
<dbReference type="Pfam" id="PF02092">
    <property type="entry name" value="tRNA_synt_2f"/>
    <property type="match status" value="1"/>
</dbReference>
<dbReference type="RefSeq" id="WP_390296099.1">
    <property type="nucleotide sequence ID" value="NZ_JBHSFU010000006.1"/>
</dbReference>
<dbReference type="EC" id="6.1.1.14" evidence="10"/>
<evidence type="ECO:0000256" key="2">
    <source>
        <dbReference type="ARBA" id="ARBA00008226"/>
    </source>
</evidence>
<evidence type="ECO:0000256" key="8">
    <source>
        <dbReference type="ARBA" id="ARBA00023146"/>
    </source>
</evidence>
<dbReference type="SUPFAM" id="SSF109604">
    <property type="entry name" value="HD-domain/PDEase-like"/>
    <property type="match status" value="1"/>
</dbReference>
<comment type="similarity">
    <text evidence="2 10">Belongs to the class-II aminoacyl-tRNA synthetase family.</text>
</comment>
<sequence>MAKDLLLEIGLEELPARFIDDAEKQLKKKTAAWLEELRISYESVTSFSTPRRLAVLLKGVAEEQTSIEEEVKGPAEKIAKDQEGNWSKAAIGFTRGQGKTVEDIYTKELKGTSYIFVKKEIIGKETVELLPELASIIESLQFPKNMRWAEQSLRYARPIRWIAALFGENTIDFEVARVKTSNYTFGHRFLGNRITLTEPVQYTEALKKEYVIADPAEREEMIVLGIKQLEEEEGFRVPVDEELLNEVRNLVEYPTVFAGEFDQSFLQLPSDVLITSMKEHQRYFPVKSQEGELLAHFVGVRNGDAKSIETVTKGNEKVLRARLADAQFFFEEDQKHTIDYYLEKLERIVFQKHLGTISDKVERIKSIANRLAQKLDVDEETNGLVNRAAEICKFDLPTNMVNEFTELQGVIGETYAKQFGEAETAAKAVAEHYMPVQADGSLPQTRVGAIISIADKLDTITGCITVGLIPTGSQDPYGLRRQAAGILKILREFEWDIMLESILGLTEGMYQHLTEDKSTETMAEIEQFFKLRATYLLKEADVEQDVISSVLHEKIGVISYATAKAKVLSEERNNPDFKPVQEALVRVLNLAKKADDRTQVDIDLFETPSEKALYEAYLEVKDPYYAANEKRQAGTALNQLGKLAEPIHTFFENNMVMADDESVKRNRLALINSIAHLINDFADLSLVEWKQHF</sequence>
<dbReference type="NCBIfam" id="TIGR00211">
    <property type="entry name" value="glyS"/>
    <property type="match status" value="1"/>
</dbReference>
<feature type="domain" description="DALR anticodon binding" evidence="11">
    <location>
        <begin position="580"/>
        <end position="686"/>
    </location>
</feature>
<proteinExistence type="inferred from homology"/>
<keyword evidence="7 10" id="KW-0648">Protein biosynthesis</keyword>
<dbReference type="PANTHER" id="PTHR30075:SF2">
    <property type="entry name" value="GLYCINE--TRNA LIGASE, CHLOROPLASTIC_MITOCHONDRIAL 2"/>
    <property type="match status" value="1"/>
</dbReference>
<evidence type="ECO:0000256" key="9">
    <source>
        <dbReference type="ARBA" id="ARBA00047937"/>
    </source>
</evidence>
<keyword evidence="13" id="KW-1185">Reference proteome</keyword>